<dbReference type="SUPFAM" id="SSF56784">
    <property type="entry name" value="HAD-like"/>
    <property type="match status" value="1"/>
</dbReference>
<dbReference type="PANTHER" id="PTHR43316:SF3">
    <property type="entry name" value="HALOACID DEHALOGENASE, TYPE II (AFU_ORTHOLOGUE AFUA_2G07750)-RELATED"/>
    <property type="match status" value="1"/>
</dbReference>
<dbReference type="RefSeq" id="WP_420070273.1">
    <property type="nucleotide sequence ID" value="NZ_JBCHKQ010000005.1"/>
</dbReference>
<dbReference type="PANTHER" id="PTHR43316">
    <property type="entry name" value="HYDROLASE, HALOACID DELAHOGENASE-RELATED"/>
    <property type="match status" value="1"/>
</dbReference>
<evidence type="ECO:0000313" key="2">
    <source>
        <dbReference type="EMBL" id="MEM5948823.1"/>
    </source>
</evidence>
<accession>A0ABU9UDS5</accession>
<protein>
    <submittedName>
        <fullName evidence="2">HAD family hydrolase</fullName>
        <ecNumber evidence="2">3.1.3.-</ecNumber>
    </submittedName>
</protein>
<dbReference type="InterPro" id="IPR023214">
    <property type="entry name" value="HAD_sf"/>
</dbReference>
<dbReference type="PRINTS" id="PR00413">
    <property type="entry name" value="HADHALOGNASE"/>
</dbReference>
<dbReference type="EMBL" id="JBCHKQ010000005">
    <property type="protein sequence ID" value="MEM5948823.1"/>
    <property type="molecule type" value="Genomic_DNA"/>
</dbReference>
<comment type="caution">
    <text evidence="2">The sequence shown here is derived from an EMBL/GenBank/DDBJ whole genome shotgun (WGS) entry which is preliminary data.</text>
</comment>
<dbReference type="InterPro" id="IPR006439">
    <property type="entry name" value="HAD-SF_hydro_IA"/>
</dbReference>
<name>A0ABU9UDS5_9SPIR</name>
<dbReference type="GO" id="GO:0016787">
    <property type="term" value="F:hydrolase activity"/>
    <property type="evidence" value="ECO:0007669"/>
    <property type="project" value="UniProtKB-KW"/>
</dbReference>
<dbReference type="EC" id="3.1.3.-" evidence="2"/>
<dbReference type="InterPro" id="IPR036412">
    <property type="entry name" value="HAD-like_sf"/>
</dbReference>
<proteinExistence type="predicted"/>
<dbReference type="Gene3D" id="3.40.50.1000">
    <property type="entry name" value="HAD superfamily/HAD-like"/>
    <property type="match status" value="1"/>
</dbReference>
<gene>
    <name evidence="2" type="ORF">WKV44_09755</name>
</gene>
<dbReference type="NCBIfam" id="TIGR01549">
    <property type="entry name" value="HAD-SF-IA-v1"/>
    <property type="match status" value="1"/>
</dbReference>
<dbReference type="Gene3D" id="1.10.150.520">
    <property type="match status" value="1"/>
</dbReference>
<keyword evidence="1 2" id="KW-0378">Hydrolase</keyword>
<evidence type="ECO:0000256" key="1">
    <source>
        <dbReference type="ARBA" id="ARBA00022801"/>
    </source>
</evidence>
<evidence type="ECO:0000313" key="3">
    <source>
        <dbReference type="Proteomes" id="UP001466331"/>
    </source>
</evidence>
<sequence length="220" mass="25337">MDIKAVAFDLDGTLYPNYRMYLLSVGFAFRHPYLVYCFNEVRKEIRKVRPVDDFKTLQRDLLAKRMGVPPERADELIEKKIYQAWEQSLKRLRTYPFLKDVLVALREDGYKLAVMSDFPVLAKLGFLGLDDLWDTAFCTEDTGYLKPNPEPFMELAKRLDCEPSSILYVGNSYSYDIIGAHNAGLRSAHLTKRPPSGSVADFSFSSYPALLEWIRERKGT</sequence>
<dbReference type="Pfam" id="PF00702">
    <property type="entry name" value="Hydrolase"/>
    <property type="match status" value="1"/>
</dbReference>
<reference evidence="2 3" key="1">
    <citation type="submission" date="2024-03" db="EMBL/GenBank/DDBJ databases">
        <title>Ignisphaera cupida sp. nov., a hyperthermophilic hydrolytic archaeon from a hot spring of Kamchatka, and proposal of Ignisphaeraceae fam. nov.</title>
        <authorList>
            <person name="Podosokorskaya O.A."/>
            <person name="Elcheninov A.G."/>
            <person name="Maltseva A.I."/>
            <person name="Zayulina K.S."/>
            <person name="Novikov A."/>
            <person name="Merkel A.Y."/>
        </authorList>
    </citation>
    <scope>NUCLEOTIDE SEQUENCE [LARGE SCALE GENOMIC DNA]</scope>
    <source>
        <strain evidence="2 3">38H-sp</strain>
    </source>
</reference>
<dbReference type="Proteomes" id="UP001466331">
    <property type="component" value="Unassembled WGS sequence"/>
</dbReference>
<dbReference type="InterPro" id="IPR051540">
    <property type="entry name" value="S-2-haloacid_dehalogenase"/>
</dbReference>
<dbReference type="SFLD" id="SFLDS00003">
    <property type="entry name" value="Haloacid_Dehalogenase"/>
    <property type="match status" value="1"/>
</dbReference>
<keyword evidence="3" id="KW-1185">Reference proteome</keyword>
<organism evidence="2 3">
    <name type="scientific">Rarispira pelagica</name>
    <dbReference type="NCBI Taxonomy" id="3141764"/>
    <lineage>
        <taxon>Bacteria</taxon>
        <taxon>Pseudomonadati</taxon>
        <taxon>Spirochaetota</taxon>
        <taxon>Spirochaetia</taxon>
        <taxon>Winmispirales</taxon>
        <taxon>Winmispiraceae</taxon>
        <taxon>Rarispira</taxon>
    </lineage>
</organism>
<dbReference type="SFLD" id="SFLDG01129">
    <property type="entry name" value="C1.5:_HAD__Beta-PGM__Phosphata"/>
    <property type="match status" value="1"/>
</dbReference>